<evidence type="ECO:0000313" key="2">
    <source>
        <dbReference type="EMBL" id="WMD16432.1"/>
    </source>
</evidence>
<sequence>MQNKLFLKAADICELLEVKQTSAYEIIGNLNKELEEQGYLTLRGKVPTKYFVKRFVVFLHGIVHTHSRNIPVAGQGFF</sequence>
<name>A0A174D2M7_ANAHA</name>
<dbReference type="Proteomes" id="UP001243496">
    <property type="component" value="Chromosome"/>
</dbReference>
<reference evidence="1 3" key="1">
    <citation type="submission" date="2015-09" db="EMBL/GenBank/DDBJ databases">
        <authorList>
            <consortium name="Pathogen Informatics"/>
        </authorList>
    </citation>
    <scope>NUCLEOTIDE SEQUENCE [LARGE SCALE GENOMIC DNA]</scope>
    <source>
        <strain evidence="1 3">2789STDY5834959</strain>
    </source>
</reference>
<organism evidence="1 3">
    <name type="scientific">Anaerostipes hadrus</name>
    <dbReference type="NCBI Taxonomy" id="649756"/>
    <lineage>
        <taxon>Bacteria</taxon>
        <taxon>Bacillati</taxon>
        <taxon>Bacillota</taxon>
        <taxon>Clostridia</taxon>
        <taxon>Lachnospirales</taxon>
        <taxon>Lachnospiraceae</taxon>
        <taxon>Anaerostipes</taxon>
    </lineage>
</organism>
<dbReference type="EMBL" id="CYXY01000001">
    <property type="protein sequence ID" value="CUM72542.1"/>
    <property type="molecule type" value="Genomic_DNA"/>
</dbReference>
<dbReference type="Proteomes" id="UP000095553">
    <property type="component" value="Unassembled WGS sequence"/>
</dbReference>
<evidence type="ECO:0000313" key="3">
    <source>
        <dbReference type="Proteomes" id="UP000095553"/>
    </source>
</evidence>
<protein>
    <submittedName>
        <fullName evidence="2">DNA-binding protein</fullName>
    </submittedName>
</protein>
<dbReference type="GO" id="GO:0003677">
    <property type="term" value="F:DNA binding"/>
    <property type="evidence" value="ECO:0007669"/>
    <property type="project" value="UniProtKB-KW"/>
</dbReference>
<proteinExistence type="predicted"/>
<dbReference type="EMBL" id="CP132968">
    <property type="protein sequence ID" value="WMD16432.1"/>
    <property type="molecule type" value="Genomic_DNA"/>
</dbReference>
<evidence type="ECO:0000313" key="1">
    <source>
        <dbReference type="EMBL" id="CUM72542.1"/>
    </source>
</evidence>
<dbReference type="AlphaFoldDB" id="A0A174D2M7"/>
<dbReference type="GeneID" id="92742504"/>
<reference evidence="2" key="2">
    <citation type="submission" date="2023-08" db="EMBL/GenBank/DDBJ databases">
        <title>Complete Genome Sequences of butyrate producing Anaerostipes hadrus strains BA1 and GIF7 isolated from the terminal ileum of a healthy lean male.</title>
        <authorList>
            <person name="Low A."/>
            <person name="Sheludchenko M."/>
            <person name="Cheng H.E."/>
            <person name="Koh X.Q."/>
            <person name="Lee J."/>
        </authorList>
    </citation>
    <scope>NUCLEOTIDE SEQUENCE</scope>
    <source>
        <strain evidence="2">BA1</strain>
    </source>
</reference>
<gene>
    <name evidence="1" type="ORF">ERS852571_00216</name>
    <name evidence="2" type="ORF">RBI15_13930</name>
</gene>
<dbReference type="RefSeq" id="WP_044924535.1">
    <property type="nucleotide sequence ID" value="NZ_CACRSX010000026.1"/>
</dbReference>
<accession>A0A174D2M7</accession>
<keyword evidence="2" id="KW-0238">DNA-binding</keyword>